<dbReference type="InterPro" id="IPR018669">
    <property type="entry name" value="Toxin_HigB"/>
</dbReference>
<reference evidence="2" key="1">
    <citation type="journal article" date="2019" name="Int. J. Syst. Evol. Microbiol.">
        <title>The Global Catalogue of Microorganisms (GCM) 10K type strain sequencing project: providing services to taxonomists for standard genome sequencing and annotation.</title>
        <authorList>
            <consortium name="The Broad Institute Genomics Platform"/>
            <consortium name="The Broad Institute Genome Sequencing Center for Infectious Disease"/>
            <person name="Wu L."/>
            <person name="Ma J."/>
        </authorList>
    </citation>
    <scope>NUCLEOTIDE SEQUENCE [LARGE SCALE GENOMIC DNA]</scope>
    <source>
        <strain evidence="2">CGMCC 1.15197</strain>
    </source>
</reference>
<dbReference type="Pfam" id="PF09907">
    <property type="entry name" value="HigB_toxin"/>
    <property type="match status" value="1"/>
</dbReference>
<name>A0ABQ1UVV8_9BACT</name>
<sequence>MRIFTRKAIQDFSQANAQAKEDLAVWFKQVELADWKDFNAVRSDFPSTDYIGDNRYVFNIKGNHYRLIAMVFFPPRQVYIRGIFTHAAYDKLSKQQIINL</sequence>
<dbReference type="EMBL" id="BMHT01000010">
    <property type="protein sequence ID" value="GGF26394.1"/>
    <property type="molecule type" value="Genomic_DNA"/>
</dbReference>
<dbReference type="RefSeq" id="WP_188816101.1">
    <property type="nucleotide sequence ID" value="NZ_BMHT01000010.1"/>
</dbReference>
<protein>
    <submittedName>
        <fullName evidence="1">Toxin RelE</fullName>
    </submittedName>
</protein>
<organism evidence="1 2">
    <name type="scientific">Hymenobacter cavernae</name>
    <dbReference type="NCBI Taxonomy" id="2044852"/>
    <lineage>
        <taxon>Bacteria</taxon>
        <taxon>Pseudomonadati</taxon>
        <taxon>Bacteroidota</taxon>
        <taxon>Cytophagia</taxon>
        <taxon>Cytophagales</taxon>
        <taxon>Hymenobacteraceae</taxon>
        <taxon>Hymenobacter</taxon>
    </lineage>
</organism>
<proteinExistence type="predicted"/>
<gene>
    <name evidence="1" type="ORF">GCM10011383_42390</name>
</gene>
<comment type="caution">
    <text evidence="1">The sequence shown here is derived from an EMBL/GenBank/DDBJ whole genome shotgun (WGS) entry which is preliminary data.</text>
</comment>
<evidence type="ECO:0000313" key="2">
    <source>
        <dbReference type="Proteomes" id="UP000632273"/>
    </source>
</evidence>
<keyword evidence="2" id="KW-1185">Reference proteome</keyword>
<accession>A0ABQ1UVV8</accession>
<evidence type="ECO:0000313" key="1">
    <source>
        <dbReference type="EMBL" id="GGF26394.1"/>
    </source>
</evidence>
<dbReference type="Proteomes" id="UP000632273">
    <property type="component" value="Unassembled WGS sequence"/>
</dbReference>